<dbReference type="Gene3D" id="3.30.310.50">
    <property type="entry name" value="Alpha-D-phosphohexomutase, C-terminal domain"/>
    <property type="match status" value="1"/>
</dbReference>
<accession>A0A6L6GER6</accession>
<evidence type="ECO:0000313" key="1">
    <source>
        <dbReference type="EMBL" id="MTD11060.1"/>
    </source>
</evidence>
<comment type="caution">
    <text evidence="1">The sequence shown here is derived from an EMBL/GenBank/DDBJ whole genome shotgun (WGS) entry which is preliminary data.</text>
</comment>
<protein>
    <submittedName>
        <fullName evidence="1">DUF2218 domain-containing protein</fullName>
    </submittedName>
</protein>
<dbReference type="EMBL" id="WLYL01000015">
    <property type="protein sequence ID" value="MTD11060.1"/>
    <property type="molecule type" value="Genomic_DNA"/>
</dbReference>
<sequence length="93" mass="10893">MKSISNIQTLQAAKIAKRLLNHWKHKFDVANTEDHYEIFMPSATVSLNPKENHLHVEIDFKTDDVDQIRLEQVVIDHLVRMGQEELNAEWSRS</sequence>
<dbReference type="AlphaFoldDB" id="A0A6L6GER6"/>
<reference evidence="1 2" key="1">
    <citation type="submission" date="2019-11" db="EMBL/GenBank/DDBJ databases">
        <authorList>
            <person name="An D."/>
        </authorList>
    </citation>
    <scope>NUCLEOTIDE SEQUENCE [LARGE SCALE GENOMIC DNA]</scope>
    <source>
        <strain evidence="1 2">YIM 103518</strain>
    </source>
</reference>
<organism evidence="1 2">
    <name type="scientific">Acinetobacter faecalis</name>
    <dbReference type="NCBI Taxonomy" id="2665161"/>
    <lineage>
        <taxon>Bacteria</taxon>
        <taxon>Pseudomonadati</taxon>
        <taxon>Pseudomonadota</taxon>
        <taxon>Gammaproteobacteria</taxon>
        <taxon>Moraxellales</taxon>
        <taxon>Moraxellaceae</taxon>
        <taxon>Acinetobacter</taxon>
    </lineage>
</organism>
<proteinExistence type="predicted"/>
<name>A0A6L6GER6_9GAMM</name>
<dbReference type="Pfam" id="PF09981">
    <property type="entry name" value="DUF2218"/>
    <property type="match status" value="1"/>
</dbReference>
<evidence type="ECO:0000313" key="2">
    <source>
        <dbReference type="Proteomes" id="UP000473854"/>
    </source>
</evidence>
<dbReference type="InterPro" id="IPR014543">
    <property type="entry name" value="UCP028291"/>
</dbReference>
<dbReference type="RefSeq" id="WP_154772671.1">
    <property type="nucleotide sequence ID" value="NZ_JAXHPP010000041.1"/>
</dbReference>
<gene>
    <name evidence="1" type="ORF">GIX10_06360</name>
</gene>
<dbReference type="Proteomes" id="UP000473854">
    <property type="component" value="Unassembled WGS sequence"/>
</dbReference>